<keyword evidence="2" id="KW-1185">Reference proteome</keyword>
<name>A0A1V6SUQ4_9EURO</name>
<sequence>MSQSGPNGSERLAACLHLPKRYLYEGKEHFDRVVDLERERYCRSMHLTEYVVFTIDSPTYQRDFLDVSETIRGIVCTFNPATNTLNVKMPGETHVHVGAAFHDANGDVIRTMGIGGAFVPYTGLQQDMRLWLDPARGKINIAIAIEASRTLPIITIDANGQPTLSQHIEIRGSDSVDEVSVTGAPLIIPFPLLFLRNPVPPVESDISTGEEGLKEIGTWVWGEPSYVKL</sequence>
<dbReference type="EMBL" id="MLQL01000024">
    <property type="protein sequence ID" value="OQE17389.1"/>
    <property type="molecule type" value="Genomic_DNA"/>
</dbReference>
<dbReference type="Proteomes" id="UP000191342">
    <property type="component" value="Unassembled WGS sequence"/>
</dbReference>
<reference evidence="2" key="1">
    <citation type="journal article" date="2017" name="Nat. Microbiol.">
        <title>Global analysis of biosynthetic gene clusters reveals vast potential of secondary metabolite production in Penicillium species.</title>
        <authorList>
            <person name="Nielsen J.C."/>
            <person name="Grijseels S."/>
            <person name="Prigent S."/>
            <person name="Ji B."/>
            <person name="Dainat J."/>
            <person name="Nielsen K.F."/>
            <person name="Frisvad J.C."/>
            <person name="Workman M."/>
            <person name="Nielsen J."/>
        </authorList>
    </citation>
    <scope>NUCLEOTIDE SEQUENCE [LARGE SCALE GENOMIC DNA]</scope>
    <source>
        <strain evidence="2">IBT 14082</strain>
    </source>
</reference>
<accession>A0A1V6SUQ4</accession>
<dbReference type="AlphaFoldDB" id="A0A1V6SUQ4"/>
<comment type="caution">
    <text evidence="1">The sequence shown here is derived from an EMBL/GenBank/DDBJ whole genome shotgun (WGS) entry which is preliminary data.</text>
</comment>
<proteinExistence type="predicted"/>
<protein>
    <submittedName>
        <fullName evidence="1">Uncharacterized protein</fullName>
    </submittedName>
</protein>
<gene>
    <name evidence="1" type="ORF">PENFLA_c024G07778</name>
</gene>
<dbReference type="OrthoDB" id="76567at2759"/>
<organism evidence="1 2">
    <name type="scientific">Penicillium flavigenum</name>
    <dbReference type="NCBI Taxonomy" id="254877"/>
    <lineage>
        <taxon>Eukaryota</taxon>
        <taxon>Fungi</taxon>
        <taxon>Dikarya</taxon>
        <taxon>Ascomycota</taxon>
        <taxon>Pezizomycotina</taxon>
        <taxon>Eurotiomycetes</taxon>
        <taxon>Eurotiomycetidae</taxon>
        <taxon>Eurotiales</taxon>
        <taxon>Aspergillaceae</taxon>
        <taxon>Penicillium</taxon>
    </lineage>
</organism>
<evidence type="ECO:0000313" key="2">
    <source>
        <dbReference type="Proteomes" id="UP000191342"/>
    </source>
</evidence>
<evidence type="ECO:0000313" key="1">
    <source>
        <dbReference type="EMBL" id="OQE17389.1"/>
    </source>
</evidence>